<dbReference type="AlphaFoldDB" id="A0A0S2IL68"/>
<accession>A0A0S2IL68</accession>
<dbReference type="PATRIC" id="fig|280505.15.peg.41"/>
<evidence type="ECO:0000313" key="1">
    <source>
        <dbReference type="EMBL" id="ALO24420.1"/>
    </source>
</evidence>
<gene>
    <name evidence="1" type="ORF">LBBP_00044</name>
</gene>
<name>A0A0S2IL68_LEPBO</name>
<dbReference type="EMBL" id="CP012029">
    <property type="protein sequence ID" value="ALO24420.1"/>
    <property type="molecule type" value="Genomic_DNA"/>
</dbReference>
<organism evidence="1">
    <name type="scientific">Leptospira borgpetersenii serovar Ballum</name>
    <dbReference type="NCBI Taxonomy" id="280505"/>
    <lineage>
        <taxon>Bacteria</taxon>
        <taxon>Pseudomonadati</taxon>
        <taxon>Spirochaetota</taxon>
        <taxon>Spirochaetia</taxon>
        <taxon>Leptospirales</taxon>
        <taxon>Leptospiraceae</taxon>
        <taxon>Leptospira</taxon>
    </lineage>
</organism>
<sequence length="42" mass="4991">MALFLVESAVRINPCEHMELMSKFFGLISFPRINRIWYYGPL</sequence>
<dbReference type="Proteomes" id="UP000058857">
    <property type="component" value="Chromosome 1"/>
</dbReference>
<protein>
    <submittedName>
        <fullName evidence="1">Uncharacterized protein</fullName>
    </submittedName>
</protein>
<reference evidence="1 2" key="1">
    <citation type="journal article" date="2015" name="PLoS Negl. Trop. Dis.">
        <title>Distribution of Plasmids in Distinct Leptospira Pathogenic Species.</title>
        <authorList>
            <person name="Wang Y."/>
            <person name="Zhuang X."/>
            <person name="Zhong Y."/>
            <person name="Zhang C."/>
            <person name="Zhang Y."/>
            <person name="Zeng L."/>
            <person name="Zhu Y."/>
            <person name="He P."/>
            <person name="Dong K."/>
            <person name="Pal U."/>
            <person name="Guo X."/>
            <person name="Qin J."/>
        </authorList>
    </citation>
    <scope>NUCLEOTIDE SEQUENCE [LARGE SCALE GENOMIC DNA]</scope>
    <source>
        <strain evidence="1 2">56604</strain>
    </source>
</reference>
<proteinExistence type="predicted"/>
<evidence type="ECO:0000313" key="2">
    <source>
        <dbReference type="Proteomes" id="UP000058857"/>
    </source>
</evidence>